<name>A0A1R2D4T5_9CILI</name>
<comment type="caution">
    <text evidence="2">The sequence shown here is derived from an EMBL/GenBank/DDBJ whole genome shotgun (WGS) entry which is preliminary data.</text>
</comment>
<dbReference type="EMBL" id="MPUH01000002">
    <property type="protein sequence ID" value="OMJ96231.1"/>
    <property type="molecule type" value="Genomic_DNA"/>
</dbReference>
<evidence type="ECO:0000313" key="2">
    <source>
        <dbReference type="EMBL" id="OMJ96231.1"/>
    </source>
</evidence>
<feature type="coiled-coil region" evidence="1">
    <location>
        <begin position="267"/>
        <end position="294"/>
    </location>
</feature>
<gene>
    <name evidence="2" type="ORF">SteCoe_191</name>
</gene>
<proteinExistence type="predicted"/>
<keyword evidence="1" id="KW-0175">Coiled coil</keyword>
<keyword evidence="3" id="KW-1185">Reference proteome</keyword>
<accession>A0A1R2D4T5</accession>
<evidence type="ECO:0000256" key="1">
    <source>
        <dbReference type="SAM" id="Coils"/>
    </source>
</evidence>
<sequence length="319" mass="37342">MVNKGQRKTKKPTKGTNKKILLQCGDFIYKLPMRSTPETKLYEQLMVELKEQIEEIYCIYLEELTKRLKANVFLLSAYEPKEFPYRIEINKINNLRNKVKKLMKGDSIKMIYNIFYITIHKFLTDIKQTLSAYENRSKEFLVLSLAEALNALECSAKELGKITENMPEHAEIESKCESITKSAFFEKILQHYEDILLQYLSYKCPIIQNMINLLKELKKARISSEQHKNSFDSNSSSETSSNISYKSIEEIMSYIDGDGTTTQQKKNKKKSQKMQCLDEEIEKFQMLLENFKGEAVKLKPNLSNDWICSLKMRIKNNRN</sequence>
<protein>
    <submittedName>
        <fullName evidence="2">Uncharacterized protein</fullName>
    </submittedName>
</protein>
<organism evidence="2 3">
    <name type="scientific">Stentor coeruleus</name>
    <dbReference type="NCBI Taxonomy" id="5963"/>
    <lineage>
        <taxon>Eukaryota</taxon>
        <taxon>Sar</taxon>
        <taxon>Alveolata</taxon>
        <taxon>Ciliophora</taxon>
        <taxon>Postciliodesmatophora</taxon>
        <taxon>Heterotrichea</taxon>
        <taxon>Heterotrichida</taxon>
        <taxon>Stentoridae</taxon>
        <taxon>Stentor</taxon>
    </lineage>
</organism>
<dbReference type="Proteomes" id="UP000187209">
    <property type="component" value="Unassembled WGS sequence"/>
</dbReference>
<dbReference type="AlphaFoldDB" id="A0A1R2D4T5"/>
<reference evidence="2 3" key="1">
    <citation type="submission" date="2016-11" db="EMBL/GenBank/DDBJ databases">
        <title>The macronuclear genome of Stentor coeruleus: a giant cell with tiny introns.</title>
        <authorList>
            <person name="Slabodnick M."/>
            <person name="Ruby J.G."/>
            <person name="Reiff S.B."/>
            <person name="Swart E.C."/>
            <person name="Gosai S."/>
            <person name="Prabakaran S."/>
            <person name="Witkowska E."/>
            <person name="Larue G.E."/>
            <person name="Fisher S."/>
            <person name="Freeman R.M."/>
            <person name="Gunawardena J."/>
            <person name="Chu W."/>
            <person name="Stover N.A."/>
            <person name="Gregory B.D."/>
            <person name="Nowacki M."/>
            <person name="Derisi J."/>
            <person name="Roy S.W."/>
            <person name="Marshall W.F."/>
            <person name="Sood P."/>
        </authorList>
    </citation>
    <scope>NUCLEOTIDE SEQUENCE [LARGE SCALE GENOMIC DNA]</scope>
    <source>
        <strain evidence="2">WM001</strain>
    </source>
</reference>
<evidence type="ECO:0000313" key="3">
    <source>
        <dbReference type="Proteomes" id="UP000187209"/>
    </source>
</evidence>